<organism evidence="4 5">
    <name type="scientific">Actinomadura hallensis</name>
    <dbReference type="NCBI Taxonomy" id="337895"/>
    <lineage>
        <taxon>Bacteria</taxon>
        <taxon>Bacillati</taxon>
        <taxon>Actinomycetota</taxon>
        <taxon>Actinomycetes</taxon>
        <taxon>Streptosporangiales</taxon>
        <taxon>Thermomonosporaceae</taxon>
        <taxon>Actinomadura</taxon>
    </lineage>
</organism>
<reference evidence="4 5" key="1">
    <citation type="submission" date="2019-06" db="EMBL/GenBank/DDBJ databases">
        <title>Sequencing the genomes of 1000 actinobacteria strains.</title>
        <authorList>
            <person name="Klenk H.-P."/>
        </authorList>
    </citation>
    <scope>NUCLEOTIDE SEQUENCE [LARGE SCALE GENOMIC DNA]</scope>
    <source>
        <strain evidence="4 5">DSM 45043</strain>
    </source>
</reference>
<dbReference type="GO" id="GO:0004180">
    <property type="term" value="F:carboxypeptidase activity"/>
    <property type="evidence" value="ECO:0007669"/>
    <property type="project" value="UniProtKB-KW"/>
</dbReference>
<evidence type="ECO:0000313" key="5">
    <source>
        <dbReference type="Proteomes" id="UP000316706"/>
    </source>
</evidence>
<dbReference type="CDD" id="cd14814">
    <property type="entry name" value="Peptidase_M15"/>
    <property type="match status" value="1"/>
</dbReference>
<evidence type="ECO:0000259" key="3">
    <source>
        <dbReference type="Pfam" id="PF02557"/>
    </source>
</evidence>
<dbReference type="InterPro" id="IPR009045">
    <property type="entry name" value="Zn_M74/Hedgehog-like"/>
</dbReference>
<feature type="signal peptide" evidence="2">
    <location>
        <begin position="1"/>
        <end position="31"/>
    </location>
</feature>
<protein>
    <submittedName>
        <fullName evidence="4">LAS superfamily LD-carboxypeptidase LdcB</fullName>
    </submittedName>
</protein>
<feature type="domain" description="D-alanyl-D-alanine carboxypeptidase-like core" evidence="3">
    <location>
        <begin position="115"/>
        <end position="224"/>
    </location>
</feature>
<dbReference type="PANTHER" id="PTHR34385:SF1">
    <property type="entry name" value="PEPTIDOGLYCAN L-ALANYL-D-GLUTAMATE ENDOPEPTIDASE CWLK"/>
    <property type="match status" value="1"/>
</dbReference>
<dbReference type="Gene3D" id="3.30.1380.10">
    <property type="match status" value="1"/>
</dbReference>
<name>A0A543IL38_9ACTN</name>
<evidence type="ECO:0000256" key="1">
    <source>
        <dbReference type="SAM" id="MobiDB-lite"/>
    </source>
</evidence>
<feature type="compositionally biased region" description="Basic and acidic residues" evidence="1">
    <location>
        <begin position="60"/>
        <end position="73"/>
    </location>
</feature>
<keyword evidence="5" id="KW-1185">Reference proteome</keyword>
<dbReference type="Pfam" id="PF02557">
    <property type="entry name" value="VanY"/>
    <property type="match status" value="1"/>
</dbReference>
<proteinExistence type="predicted"/>
<gene>
    <name evidence="4" type="ORF">FHX41_5008</name>
</gene>
<feature type="region of interest" description="Disordered" evidence="1">
    <location>
        <begin position="31"/>
        <end position="112"/>
    </location>
</feature>
<sequence>MIGRHRKKRPEPAPVLSVVLASAFAGAVALAPLDGGSGEAGGPSEPARAVAGHSVQKSDQPSERPSGRAEQRSARPANDPPSEPPAECDPSDAGSKHPNGRIPQDDLCPLPQRGESLRADAAAAFYKLNVAYHKRFGEQMCVRSSYRSYEKQRQLYQRMPAGMAARPGNSKHGNGIAVDLCGGVQNGGSPQFKWLEANSKKYGWIHPAWAYSSPYEPWHWEYRG</sequence>
<dbReference type="GO" id="GO:0006508">
    <property type="term" value="P:proteolysis"/>
    <property type="evidence" value="ECO:0007669"/>
    <property type="project" value="InterPro"/>
</dbReference>
<dbReference type="AlphaFoldDB" id="A0A543IL38"/>
<keyword evidence="2" id="KW-0732">Signal</keyword>
<evidence type="ECO:0000256" key="2">
    <source>
        <dbReference type="SAM" id="SignalP"/>
    </source>
</evidence>
<dbReference type="SUPFAM" id="SSF55166">
    <property type="entry name" value="Hedgehog/DD-peptidase"/>
    <property type="match status" value="1"/>
</dbReference>
<dbReference type="EMBL" id="VFPO01000001">
    <property type="protein sequence ID" value="TQM71249.1"/>
    <property type="molecule type" value="Genomic_DNA"/>
</dbReference>
<feature type="chain" id="PRO_5022216568" evidence="2">
    <location>
        <begin position="32"/>
        <end position="224"/>
    </location>
</feature>
<dbReference type="Proteomes" id="UP000316706">
    <property type="component" value="Unassembled WGS sequence"/>
</dbReference>
<dbReference type="InterPro" id="IPR052179">
    <property type="entry name" value="DD-CPase-like"/>
</dbReference>
<dbReference type="PANTHER" id="PTHR34385">
    <property type="entry name" value="D-ALANYL-D-ALANINE CARBOXYPEPTIDASE"/>
    <property type="match status" value="1"/>
</dbReference>
<evidence type="ECO:0000313" key="4">
    <source>
        <dbReference type="EMBL" id="TQM71249.1"/>
    </source>
</evidence>
<accession>A0A543IL38</accession>
<dbReference type="InterPro" id="IPR003709">
    <property type="entry name" value="VanY-like_core_dom"/>
</dbReference>
<comment type="caution">
    <text evidence="4">The sequence shown here is derived from an EMBL/GenBank/DDBJ whole genome shotgun (WGS) entry which is preliminary data.</text>
</comment>
<keyword evidence="4" id="KW-0645">Protease</keyword>
<keyword evidence="4" id="KW-0378">Hydrolase</keyword>
<keyword evidence="4" id="KW-0121">Carboxypeptidase</keyword>
<dbReference type="RefSeq" id="WP_342781475.1">
    <property type="nucleotide sequence ID" value="NZ_VFPO01000001.1"/>
</dbReference>